<protein>
    <submittedName>
        <fullName evidence="2">Uncharacterized protein</fullName>
    </submittedName>
</protein>
<accession>A0A6M3LAM1</accession>
<reference evidence="2" key="1">
    <citation type="submission" date="2020-03" db="EMBL/GenBank/DDBJ databases">
        <title>The deep terrestrial virosphere.</title>
        <authorList>
            <person name="Holmfeldt K."/>
            <person name="Nilsson E."/>
            <person name="Simone D."/>
            <person name="Lopez-Fernandez M."/>
            <person name="Wu X."/>
            <person name="de Brujin I."/>
            <person name="Lundin D."/>
            <person name="Andersson A."/>
            <person name="Bertilsson S."/>
            <person name="Dopson M."/>
        </authorList>
    </citation>
    <scope>NUCLEOTIDE SEQUENCE</scope>
    <source>
        <strain evidence="1">MM415A03373</strain>
        <strain evidence="2">MM415B03595</strain>
    </source>
</reference>
<evidence type="ECO:0000313" key="2">
    <source>
        <dbReference type="EMBL" id="QJA90712.1"/>
    </source>
</evidence>
<dbReference type="EMBL" id="MT142932">
    <property type="protein sequence ID" value="QJA90712.1"/>
    <property type="molecule type" value="Genomic_DNA"/>
</dbReference>
<organism evidence="2">
    <name type="scientific">viral metagenome</name>
    <dbReference type="NCBI Taxonomy" id="1070528"/>
    <lineage>
        <taxon>unclassified sequences</taxon>
        <taxon>metagenomes</taxon>
        <taxon>organismal metagenomes</taxon>
    </lineage>
</organism>
<gene>
    <name evidence="1" type="ORF">MM415A03373_0015</name>
    <name evidence="2" type="ORF">MM415B03595_0007</name>
</gene>
<sequence length="53" mass="5717">MSQPTEYTIAVEGEVPIHLLKEEVEFVANAVYGHLGEDGITTVSNSKVTVSVK</sequence>
<proteinExistence type="predicted"/>
<dbReference type="EMBL" id="MT141847">
    <property type="protein sequence ID" value="QJA71118.1"/>
    <property type="molecule type" value="Genomic_DNA"/>
</dbReference>
<dbReference type="AlphaFoldDB" id="A0A6M3LAM1"/>
<evidence type="ECO:0000313" key="1">
    <source>
        <dbReference type="EMBL" id="QJA71118.1"/>
    </source>
</evidence>
<name>A0A6M3LAM1_9ZZZZ</name>